<name>A0A1G1XUN2_9BACT</name>
<comment type="caution">
    <text evidence="2">The sequence shown here is derived from an EMBL/GenBank/DDBJ whole genome shotgun (WGS) entry which is preliminary data.</text>
</comment>
<dbReference type="Pfam" id="PF12705">
    <property type="entry name" value="PDDEXK_1"/>
    <property type="match status" value="1"/>
</dbReference>
<gene>
    <name evidence="2" type="ORF">A2729_03175</name>
</gene>
<organism evidence="2 3">
    <name type="scientific">Candidatus Buchananbacteria bacterium RIFCSPHIGHO2_01_FULL_39_14</name>
    <dbReference type="NCBI Taxonomy" id="1797532"/>
    <lineage>
        <taxon>Bacteria</taxon>
        <taxon>Candidatus Buchananiibacteriota</taxon>
    </lineage>
</organism>
<reference evidence="2 3" key="1">
    <citation type="journal article" date="2016" name="Nat. Commun.">
        <title>Thousands of microbial genomes shed light on interconnected biogeochemical processes in an aquifer system.</title>
        <authorList>
            <person name="Anantharaman K."/>
            <person name="Brown C.T."/>
            <person name="Hug L.A."/>
            <person name="Sharon I."/>
            <person name="Castelle C.J."/>
            <person name="Probst A.J."/>
            <person name="Thomas B.C."/>
            <person name="Singh A."/>
            <person name="Wilkins M.J."/>
            <person name="Karaoz U."/>
            <person name="Brodie E.L."/>
            <person name="Williams K.H."/>
            <person name="Hubbard S.S."/>
            <person name="Banfield J.F."/>
        </authorList>
    </citation>
    <scope>NUCLEOTIDE SEQUENCE [LARGE SCALE GENOMIC DNA]</scope>
</reference>
<evidence type="ECO:0000313" key="2">
    <source>
        <dbReference type="EMBL" id="OGY43692.1"/>
    </source>
</evidence>
<dbReference type="STRING" id="1797532.A2729_03175"/>
<dbReference type="EMBL" id="MHIB01000031">
    <property type="protein sequence ID" value="OGY43692.1"/>
    <property type="molecule type" value="Genomic_DNA"/>
</dbReference>
<evidence type="ECO:0000313" key="3">
    <source>
        <dbReference type="Proteomes" id="UP000178930"/>
    </source>
</evidence>
<evidence type="ECO:0000259" key="1">
    <source>
        <dbReference type="Pfam" id="PF12705"/>
    </source>
</evidence>
<accession>A0A1G1XUN2</accession>
<protein>
    <recommendedName>
        <fullName evidence="1">PD-(D/E)XK endonuclease-like domain-containing protein</fullName>
    </recommendedName>
</protein>
<dbReference type="InterPro" id="IPR011604">
    <property type="entry name" value="PDDEXK-like_dom_sf"/>
</dbReference>
<proteinExistence type="predicted"/>
<dbReference type="Gene3D" id="3.90.320.10">
    <property type="match status" value="1"/>
</dbReference>
<dbReference type="InterPro" id="IPR038726">
    <property type="entry name" value="PDDEXK_AddAB-type"/>
</dbReference>
<sequence length="238" mass="27557">MFDPKSLFPFKLSRSKIDLFLNCPRCFYLDRRCGIAQPPGFPFSLNTAVDTLLKKEFDIHRAKGESHPLMKTYGVDAIPYDHPKLNEWRDALRAGIQFLHKKTNLLITGGVDDIWITPKKELIIVDYKATAKSREVNLDADWQIGYKRQMEIYQWLFRQNNFKVSDVGYFVYVNGKTDAKAFDAKLEFDVKLIPYLGDDSWVQNSIIDAHKCLLSDKLPKAAMDCDFCAYRTVARKIE</sequence>
<dbReference type="AlphaFoldDB" id="A0A1G1XUN2"/>
<dbReference type="Proteomes" id="UP000178930">
    <property type="component" value="Unassembled WGS sequence"/>
</dbReference>
<feature type="domain" description="PD-(D/E)XK endonuclease-like" evidence="1">
    <location>
        <begin position="89"/>
        <end position="233"/>
    </location>
</feature>